<name>A0A2H3TGD6_FUSOX</name>
<reference evidence="3" key="1">
    <citation type="submission" date="2016-09" db="EMBL/GenBank/DDBJ databases">
        <authorList>
            <person name="Guldener U."/>
        </authorList>
    </citation>
    <scope>NUCLEOTIDE SEQUENCE [LARGE SCALE GENOMIC DNA]</scope>
    <source>
        <strain evidence="3">V64-1</strain>
    </source>
</reference>
<evidence type="ECO:0000313" key="2">
    <source>
        <dbReference type="EMBL" id="SCO87732.1"/>
    </source>
</evidence>
<gene>
    <name evidence="2" type="ORF">FRV6_11859</name>
</gene>
<dbReference type="VEuPathDB" id="FungiDB:FOIG_04633"/>
<dbReference type="AlphaFoldDB" id="A0A2H3TGD6"/>
<keyword evidence="1" id="KW-1133">Transmembrane helix</keyword>
<dbReference type="EMBL" id="FMJY01000007">
    <property type="protein sequence ID" value="SCO87732.1"/>
    <property type="molecule type" value="Genomic_DNA"/>
</dbReference>
<sequence length="330" mass="37308">MRLFFDYYRRITADYVPDMVVGAPPALQSHKDLMSIIRLLKDNSDKKRAELTAICFSNRSPDQMPMPTDQNRALDLALRVMTMITCSLEARSADTLEAGLQPAPWAHDMTWPQFISSVFPTTEYSGLEEGAATFHQINDRVTARRLSKVARLCFVPTNELSNHLKLNQKDGTVELFHHTSFLKEVLIASQVDAKSYMSRRIAMEILDSIQKTLFPSTADATILLRSLISKHNLDADCLRFEPSAYQVAGETSSGYRYLEQRLVELYEELDNPTPRGYLEKWLERKSGARYVMMVTLAGVAIAIMLGALALAVSIFQAWVGWQQWKHPVAG</sequence>
<accession>A0A2H3TGD6</accession>
<dbReference type="VEuPathDB" id="FungiDB:FOXG_11009"/>
<dbReference type="VEuPathDB" id="FungiDB:FOZG_00246"/>
<evidence type="ECO:0000313" key="3">
    <source>
        <dbReference type="Proteomes" id="UP000219369"/>
    </source>
</evidence>
<keyword evidence="1" id="KW-0812">Transmembrane</keyword>
<protein>
    <submittedName>
        <fullName evidence="2">Uncharacterized protein</fullName>
    </submittedName>
</protein>
<evidence type="ECO:0000256" key="1">
    <source>
        <dbReference type="SAM" id="Phobius"/>
    </source>
</evidence>
<dbReference type="VEuPathDB" id="FungiDB:FOMG_00239"/>
<dbReference type="VEuPathDB" id="FungiDB:FOC1_g10001045"/>
<dbReference type="VEuPathDB" id="FungiDB:FOC4_g10002184"/>
<proteinExistence type="predicted"/>
<dbReference type="Proteomes" id="UP000219369">
    <property type="component" value="Unassembled WGS sequence"/>
</dbReference>
<dbReference type="OrthoDB" id="5428890at2759"/>
<keyword evidence="1" id="KW-0472">Membrane</keyword>
<organism evidence="2 3">
    <name type="scientific">Fusarium oxysporum</name>
    <name type="common">Fusarium vascular wilt</name>
    <dbReference type="NCBI Taxonomy" id="5507"/>
    <lineage>
        <taxon>Eukaryota</taxon>
        <taxon>Fungi</taxon>
        <taxon>Dikarya</taxon>
        <taxon>Ascomycota</taxon>
        <taxon>Pezizomycotina</taxon>
        <taxon>Sordariomycetes</taxon>
        <taxon>Hypocreomycetidae</taxon>
        <taxon>Hypocreales</taxon>
        <taxon>Nectriaceae</taxon>
        <taxon>Fusarium</taxon>
        <taxon>Fusarium oxysporum species complex</taxon>
    </lineage>
</organism>
<feature type="transmembrane region" description="Helical" evidence="1">
    <location>
        <begin position="290"/>
        <end position="318"/>
    </location>
</feature>